<dbReference type="Proteomes" id="UP000050416">
    <property type="component" value="Unassembled WGS sequence"/>
</dbReference>
<feature type="compositionally biased region" description="Basic and acidic residues" evidence="1">
    <location>
        <begin position="52"/>
        <end position="62"/>
    </location>
</feature>
<dbReference type="EMBL" id="LJZQ01000002">
    <property type="protein sequence ID" value="KPQ30305.1"/>
    <property type="molecule type" value="Genomic_DNA"/>
</dbReference>
<dbReference type="OrthoDB" id="9813383at2"/>
<accession>A0A0P7YJS5</accession>
<evidence type="ECO:0000313" key="3">
    <source>
        <dbReference type="Proteomes" id="UP000050416"/>
    </source>
</evidence>
<dbReference type="Pfam" id="PF07148">
    <property type="entry name" value="MalM"/>
    <property type="match status" value="1"/>
</dbReference>
<evidence type="ECO:0000256" key="1">
    <source>
        <dbReference type="SAM" id="MobiDB-lite"/>
    </source>
</evidence>
<dbReference type="PATRIC" id="fig|1305731.5.peg.3145"/>
<dbReference type="GO" id="GO:0042597">
    <property type="term" value="C:periplasmic space"/>
    <property type="evidence" value="ECO:0007669"/>
    <property type="project" value="InterPro"/>
</dbReference>
<comment type="caution">
    <text evidence="2">The sequence shown here is derived from an EMBL/GenBank/DDBJ whole genome shotgun (WGS) entry which is preliminary data.</text>
</comment>
<evidence type="ECO:0000313" key="2">
    <source>
        <dbReference type="EMBL" id="KPQ30305.1"/>
    </source>
</evidence>
<reference evidence="2 3" key="1">
    <citation type="submission" date="2015-09" db="EMBL/GenBank/DDBJ databases">
        <title>Identification and resolution of microdiversity through metagenomic sequencing of parallel consortia.</title>
        <authorList>
            <person name="Nelson W.C."/>
            <person name="Romine M.F."/>
            <person name="Lindemann S.R."/>
        </authorList>
    </citation>
    <scope>NUCLEOTIDE SEQUENCE [LARGE SCALE GENOMIC DNA]</scope>
    <source>
        <strain evidence="2">HL-55</strain>
    </source>
</reference>
<feature type="compositionally biased region" description="Polar residues" evidence="1">
    <location>
        <begin position="63"/>
        <end position="77"/>
    </location>
</feature>
<dbReference type="STRING" id="1305731.GCA_000934705_01517"/>
<name>A0A0P7YJS5_9GAMM</name>
<dbReference type="AlphaFoldDB" id="A0A0P7YJS5"/>
<gene>
    <name evidence="2" type="ORF">HLUCCX14_01770</name>
</gene>
<sequence>MTTGEWRHLAAPLLTALILMGCQSGSGPVGERDGYFSWVDEQGRVQYTRIPDSEREAARSQADDTSSSDGTQATALQEDTEYTLDNFPDGDELAKAGNVRPGQRQPYFTWRDADGNVRVSYFTPDARTDVEKGLIAAPIELTPASVYHRTESHYTEPVDGYDPDAFAILGIDQEPEDEFTGFDRLCCDQLSARTAQKWQEGREFAVRLDQASAEHDFSSGRSPFQLIALPSNETTPAFVARVRAYAHNGLVVPSLALLDREFQPVRLVTDLVMDYTPETWRQRGYLEAWVPVFPGRGERWLIVFTRDRDLQGQTVIDTRQGPKAIPHVRFGELGIATFED</sequence>
<organism evidence="2 3">
    <name type="scientific">Marinobacter excellens HL-55</name>
    <dbReference type="NCBI Taxonomy" id="1305731"/>
    <lineage>
        <taxon>Bacteria</taxon>
        <taxon>Pseudomonadati</taxon>
        <taxon>Pseudomonadota</taxon>
        <taxon>Gammaproteobacteria</taxon>
        <taxon>Pseudomonadales</taxon>
        <taxon>Marinobacteraceae</taxon>
        <taxon>Marinobacter</taxon>
    </lineage>
</organism>
<dbReference type="InterPro" id="IPR010794">
    <property type="entry name" value="MalM"/>
</dbReference>
<dbReference type="PROSITE" id="PS51257">
    <property type="entry name" value="PROKAR_LIPOPROTEIN"/>
    <property type="match status" value="1"/>
</dbReference>
<proteinExistence type="predicted"/>
<feature type="region of interest" description="Disordered" evidence="1">
    <location>
        <begin position="52"/>
        <end position="87"/>
    </location>
</feature>
<protein>
    <submittedName>
        <fullName evidence="2">Maltose operon periplasmic protein (MalM)</fullName>
    </submittedName>
</protein>
<dbReference type="GO" id="GO:0008643">
    <property type="term" value="P:carbohydrate transport"/>
    <property type="evidence" value="ECO:0007669"/>
    <property type="project" value="InterPro"/>
</dbReference>